<evidence type="ECO:0000313" key="2">
    <source>
        <dbReference type="Proteomes" id="UP000437748"/>
    </source>
</evidence>
<organism evidence="1 2">
    <name type="scientific">Silvanigrella paludirubra</name>
    <dbReference type="NCBI Taxonomy" id="2499159"/>
    <lineage>
        <taxon>Bacteria</taxon>
        <taxon>Pseudomonadati</taxon>
        <taxon>Bdellovibrionota</taxon>
        <taxon>Oligoflexia</taxon>
        <taxon>Silvanigrellales</taxon>
        <taxon>Silvanigrellaceae</taxon>
        <taxon>Silvanigrella</taxon>
    </lineage>
</organism>
<keyword evidence="2" id="KW-1185">Reference proteome</keyword>
<reference evidence="1 2" key="1">
    <citation type="submission" date="2019-10" db="EMBL/GenBank/DDBJ databases">
        <title>New species of Slilvanegrellaceae.</title>
        <authorList>
            <person name="Pitt A."/>
            <person name="Hahn M.W."/>
        </authorList>
    </citation>
    <scope>NUCLEOTIDE SEQUENCE [LARGE SCALE GENOMIC DNA]</scope>
    <source>
        <strain evidence="1 2">SP-Ram-0.45-NSY-1</strain>
    </source>
</reference>
<dbReference type="RefSeq" id="WP_153418220.1">
    <property type="nucleotide sequence ID" value="NZ_WFLM01000001.1"/>
</dbReference>
<evidence type="ECO:0000313" key="1">
    <source>
        <dbReference type="EMBL" id="KAB8040704.1"/>
    </source>
</evidence>
<protein>
    <recommendedName>
        <fullName evidence="3">STAS domain-containing protein</fullName>
    </recommendedName>
</protein>
<proteinExistence type="predicted"/>
<dbReference type="OrthoDB" id="5292990at2"/>
<comment type="caution">
    <text evidence="1">The sequence shown here is derived from an EMBL/GenBank/DDBJ whole genome shotgun (WGS) entry which is preliminary data.</text>
</comment>
<evidence type="ECO:0008006" key="3">
    <source>
        <dbReference type="Google" id="ProtNLM"/>
    </source>
</evidence>
<dbReference type="Proteomes" id="UP000437748">
    <property type="component" value="Unassembled WGS sequence"/>
</dbReference>
<dbReference type="EMBL" id="WFLM01000001">
    <property type="protein sequence ID" value="KAB8040704.1"/>
    <property type="molecule type" value="Genomic_DNA"/>
</dbReference>
<sequence>MTNVLSFEWKKEDYVTISGMIDESSDFSELFKKNHEVLFLDLKNIHRINSSGVRKWVLALDKLKDVEIHYINCSFSVVDQLSMVPEFLNKKCFVESFDARYVCENCNTSQTVTLVVGFDIQAGEKNYTDGPERLCPNCKQKMEFDHNPDSYLFFLSNLSNKKKTAI</sequence>
<accession>A0A6N6VXA1</accession>
<dbReference type="AlphaFoldDB" id="A0A6N6VXA1"/>
<name>A0A6N6VXA1_9BACT</name>
<gene>
    <name evidence="1" type="ORF">GCL60_01910</name>
</gene>